<evidence type="ECO:0000313" key="3">
    <source>
        <dbReference type="Proteomes" id="UP001371224"/>
    </source>
</evidence>
<protein>
    <submittedName>
        <fullName evidence="2">Uncharacterized protein</fullName>
    </submittedName>
</protein>
<sequence length="189" mass="21119">MTELEPDDLRWAESFGARWGVEYPDPMASTAEISHAAAEAANTPLNQAAVAHQKRVLGVDENAQLTSEQAAAGAPYLMALAEVVLREVQWAIWWRRDQIKRDGNDPGPKYLTYRPKPGFREFLEAVGPTTGGRINLTPEGGQPRNAHLPTETEIETAEPENAQVTTPAASDDIETTRTPFWRRWKRRDD</sequence>
<keyword evidence="3" id="KW-1185">Reference proteome</keyword>
<dbReference type="EMBL" id="JBBDGM010000013">
    <property type="protein sequence ID" value="MEJ1089392.1"/>
    <property type="molecule type" value="Genomic_DNA"/>
</dbReference>
<evidence type="ECO:0000313" key="2">
    <source>
        <dbReference type="EMBL" id="MEJ1089392.1"/>
    </source>
</evidence>
<dbReference type="Proteomes" id="UP001371224">
    <property type="component" value="Unassembled WGS sequence"/>
</dbReference>
<dbReference type="RefSeq" id="WP_337333037.1">
    <property type="nucleotide sequence ID" value="NZ_JBBDGM010000013.1"/>
</dbReference>
<feature type="compositionally biased region" description="Basic residues" evidence="1">
    <location>
        <begin position="180"/>
        <end position="189"/>
    </location>
</feature>
<feature type="region of interest" description="Disordered" evidence="1">
    <location>
        <begin position="155"/>
        <end position="189"/>
    </location>
</feature>
<feature type="region of interest" description="Disordered" evidence="1">
    <location>
        <begin position="128"/>
        <end position="147"/>
    </location>
</feature>
<comment type="caution">
    <text evidence="2">The sequence shown here is derived from an EMBL/GenBank/DDBJ whole genome shotgun (WGS) entry which is preliminary data.</text>
</comment>
<accession>A0ABU8LDH9</accession>
<gene>
    <name evidence="2" type="ORF">WDU99_13815</name>
</gene>
<reference evidence="2 3" key="1">
    <citation type="submission" date="2024-02" db="EMBL/GenBank/DDBJ databases">
        <authorList>
            <person name="Saticioglu I.B."/>
        </authorList>
    </citation>
    <scope>NUCLEOTIDE SEQUENCE [LARGE SCALE GENOMIC DNA]</scope>
    <source>
        <strain evidence="2 3">Mu-80</strain>
    </source>
</reference>
<evidence type="ECO:0000256" key="1">
    <source>
        <dbReference type="SAM" id="MobiDB-lite"/>
    </source>
</evidence>
<proteinExistence type="predicted"/>
<organism evidence="2 3">
    <name type="scientific">Microbacterium bandirmense</name>
    <dbReference type="NCBI Taxonomy" id="3122050"/>
    <lineage>
        <taxon>Bacteria</taxon>
        <taxon>Bacillati</taxon>
        <taxon>Actinomycetota</taxon>
        <taxon>Actinomycetes</taxon>
        <taxon>Micrococcales</taxon>
        <taxon>Microbacteriaceae</taxon>
        <taxon>Microbacterium</taxon>
    </lineage>
</organism>
<name>A0ABU8LDH9_9MICO</name>